<dbReference type="EMBL" id="KN831812">
    <property type="protein sequence ID" value="KIM35895.1"/>
    <property type="molecule type" value="Genomic_DNA"/>
</dbReference>
<dbReference type="STRING" id="686832.A0A0C3BGN0"/>
<dbReference type="HOGENOM" id="CLU_033831_1_2_1"/>
<evidence type="ECO:0000313" key="2">
    <source>
        <dbReference type="Proteomes" id="UP000053424"/>
    </source>
</evidence>
<dbReference type="Gene3D" id="3.40.50.150">
    <property type="entry name" value="Vaccinia Virus protein VP39"/>
    <property type="match status" value="1"/>
</dbReference>
<dbReference type="AlphaFoldDB" id="A0A0C3BGN0"/>
<dbReference type="SUPFAM" id="SSF53335">
    <property type="entry name" value="S-adenosyl-L-methionine-dependent methyltransferases"/>
    <property type="match status" value="1"/>
</dbReference>
<reference evidence="1 2" key="1">
    <citation type="submission" date="2014-04" db="EMBL/GenBank/DDBJ databases">
        <authorList>
            <consortium name="DOE Joint Genome Institute"/>
            <person name="Kuo A."/>
            <person name="Gay G."/>
            <person name="Dore J."/>
            <person name="Kohler A."/>
            <person name="Nagy L.G."/>
            <person name="Floudas D."/>
            <person name="Copeland A."/>
            <person name="Barry K.W."/>
            <person name="Cichocki N."/>
            <person name="Veneault-Fourrey C."/>
            <person name="LaButti K."/>
            <person name="Lindquist E.A."/>
            <person name="Lipzen A."/>
            <person name="Lundell T."/>
            <person name="Morin E."/>
            <person name="Murat C."/>
            <person name="Sun H."/>
            <person name="Tunlid A."/>
            <person name="Henrissat B."/>
            <person name="Grigoriev I.V."/>
            <person name="Hibbett D.S."/>
            <person name="Martin F."/>
            <person name="Nordberg H.P."/>
            <person name="Cantor M.N."/>
            <person name="Hua S.X."/>
        </authorList>
    </citation>
    <scope>NUCLEOTIDE SEQUENCE [LARGE SCALE GENOMIC DNA]</scope>
    <source>
        <strain evidence="2">h7</strain>
    </source>
</reference>
<accession>A0A0C3BGN0</accession>
<dbReference type="GO" id="GO:0005634">
    <property type="term" value="C:nucleus"/>
    <property type="evidence" value="ECO:0007669"/>
    <property type="project" value="TreeGrafter"/>
</dbReference>
<dbReference type="PANTHER" id="PTHR32379:SF1">
    <property type="entry name" value="GUANIDINOACETATE N-METHYLTRANSFERASE"/>
    <property type="match status" value="1"/>
</dbReference>
<dbReference type="SUPFAM" id="SSF48403">
    <property type="entry name" value="Ankyrin repeat"/>
    <property type="match status" value="1"/>
</dbReference>
<reference evidence="2" key="2">
    <citation type="submission" date="2015-01" db="EMBL/GenBank/DDBJ databases">
        <title>Evolutionary Origins and Diversification of the Mycorrhizal Mutualists.</title>
        <authorList>
            <consortium name="DOE Joint Genome Institute"/>
            <consortium name="Mycorrhizal Genomics Consortium"/>
            <person name="Kohler A."/>
            <person name="Kuo A."/>
            <person name="Nagy L.G."/>
            <person name="Floudas D."/>
            <person name="Copeland A."/>
            <person name="Barry K.W."/>
            <person name="Cichocki N."/>
            <person name="Veneault-Fourrey C."/>
            <person name="LaButti K."/>
            <person name="Lindquist E.A."/>
            <person name="Lipzen A."/>
            <person name="Lundell T."/>
            <person name="Morin E."/>
            <person name="Murat C."/>
            <person name="Riley R."/>
            <person name="Ohm R."/>
            <person name="Sun H."/>
            <person name="Tunlid A."/>
            <person name="Henrissat B."/>
            <person name="Grigoriev I.V."/>
            <person name="Hibbett D.S."/>
            <person name="Martin F."/>
        </authorList>
    </citation>
    <scope>NUCLEOTIDE SEQUENCE [LARGE SCALE GENOMIC DNA]</scope>
    <source>
        <strain evidence="2">h7</strain>
    </source>
</reference>
<name>A0A0C3BGN0_HEBCY</name>
<protein>
    <submittedName>
        <fullName evidence="1">Uncharacterized protein</fullName>
    </submittedName>
</protein>
<dbReference type="GO" id="GO:0005737">
    <property type="term" value="C:cytoplasm"/>
    <property type="evidence" value="ECO:0007669"/>
    <property type="project" value="TreeGrafter"/>
</dbReference>
<evidence type="ECO:0000313" key="1">
    <source>
        <dbReference type="EMBL" id="KIM35895.1"/>
    </source>
</evidence>
<dbReference type="GO" id="GO:0019702">
    <property type="term" value="F:protein arginine N5-methyltransferase activity"/>
    <property type="evidence" value="ECO:0007669"/>
    <property type="project" value="TreeGrafter"/>
</dbReference>
<dbReference type="Proteomes" id="UP000053424">
    <property type="component" value="Unassembled WGS sequence"/>
</dbReference>
<gene>
    <name evidence="1" type="ORF">M413DRAFT_14278</name>
</gene>
<dbReference type="InterPro" id="IPR036770">
    <property type="entry name" value="Ankyrin_rpt-contain_sf"/>
</dbReference>
<organism evidence="1 2">
    <name type="scientific">Hebeloma cylindrosporum</name>
    <dbReference type="NCBI Taxonomy" id="76867"/>
    <lineage>
        <taxon>Eukaryota</taxon>
        <taxon>Fungi</taxon>
        <taxon>Dikarya</taxon>
        <taxon>Basidiomycota</taxon>
        <taxon>Agaricomycotina</taxon>
        <taxon>Agaricomycetes</taxon>
        <taxon>Agaricomycetidae</taxon>
        <taxon>Agaricales</taxon>
        <taxon>Agaricineae</taxon>
        <taxon>Hymenogastraceae</taxon>
        <taxon>Hebeloma</taxon>
    </lineage>
</organism>
<dbReference type="InterPro" id="IPR051038">
    <property type="entry name" value="RMT2/GAMT_Mtase"/>
</dbReference>
<dbReference type="InterPro" id="IPR029063">
    <property type="entry name" value="SAM-dependent_MTases_sf"/>
</dbReference>
<dbReference type="OrthoDB" id="19014at2759"/>
<keyword evidence="2" id="KW-1185">Reference proteome</keyword>
<proteinExistence type="predicted"/>
<dbReference type="PANTHER" id="PTHR32379">
    <property type="entry name" value="GUANIDINOACETATE N-METHYLTRANSFERASE"/>
    <property type="match status" value="1"/>
</dbReference>
<sequence length="488" mass="55552">MLLFYSAQIGSIAGMQKAIDKDPKMLHASEVFCGQSALHLAAASPISNDASGAVHWLLEKGVPWSVKDHAGFIPEDSARKIGRNEEVQKLLREWALQEEYEFYSKPIQEEGHQDTAEPAVMIRFDGDRKNKLFCKRADILYTIPHGAPDDELALIYLPNGAGIMMEWERPIMRESARLLLEGMPKSGLRILNIGFGLGMIDSYFQDAKPAEHDIIEGHPGSLGFMRHKGWYDRPGVRVLEERWQKYFSESWPPPDLDAEDAKRPFNIGKFDIVYFDTFQEGYSGHFSFIKHVPRLLRDQNSRFSYFNGHWAKQETAYEIYAEVQRLHHHDLGMNTKWSKVYIDKKEMWDNIFDRGKGVQQDYPHLIPICALAPTVPRMFVPGVGWRPYSDEEVTEDVDVTLEASALCIIKDGTILQAFVSMSDSAGKNFSPSLGLLPPRELEFSDKEKGLFNIGEFDWPTDRLTNLRKKKNAKSVTNSTIPPTVAQLL</sequence>